<feature type="region of interest" description="Disordered" evidence="1">
    <location>
        <begin position="427"/>
        <end position="462"/>
    </location>
</feature>
<dbReference type="AlphaFoldDB" id="A0AAV2RGI5"/>
<proteinExistence type="predicted"/>
<dbReference type="EMBL" id="CAXKWB010023325">
    <property type="protein sequence ID" value="CAL4125020.1"/>
    <property type="molecule type" value="Genomic_DNA"/>
</dbReference>
<accession>A0AAV2RGI5</accession>
<reference evidence="4 5" key="1">
    <citation type="submission" date="2024-05" db="EMBL/GenBank/DDBJ databases">
        <authorList>
            <person name="Wallberg A."/>
        </authorList>
    </citation>
    <scope>NUCLEOTIDE SEQUENCE [LARGE SCALE GENOMIC DNA]</scope>
</reference>
<evidence type="ECO:0000313" key="5">
    <source>
        <dbReference type="Proteomes" id="UP001497623"/>
    </source>
</evidence>
<feature type="transmembrane region" description="Helical" evidence="2">
    <location>
        <begin position="368"/>
        <end position="389"/>
    </location>
</feature>
<keyword evidence="5" id="KW-1185">Reference proteome</keyword>
<evidence type="ECO:0000256" key="3">
    <source>
        <dbReference type="SAM" id="SignalP"/>
    </source>
</evidence>
<keyword evidence="2" id="KW-0472">Membrane</keyword>
<feature type="signal peptide" evidence="3">
    <location>
        <begin position="1"/>
        <end position="20"/>
    </location>
</feature>
<evidence type="ECO:0000256" key="1">
    <source>
        <dbReference type="SAM" id="MobiDB-lite"/>
    </source>
</evidence>
<dbReference type="Proteomes" id="UP001497623">
    <property type="component" value="Unassembled WGS sequence"/>
</dbReference>
<feature type="chain" id="PRO_5043438762" evidence="3">
    <location>
        <begin position="21"/>
        <end position="462"/>
    </location>
</feature>
<keyword evidence="2" id="KW-1133">Transmembrane helix</keyword>
<feature type="compositionally biased region" description="Low complexity" evidence="1">
    <location>
        <begin position="311"/>
        <end position="349"/>
    </location>
</feature>
<feature type="region of interest" description="Disordered" evidence="1">
    <location>
        <begin position="295"/>
        <end position="358"/>
    </location>
</feature>
<keyword evidence="2" id="KW-0812">Transmembrane</keyword>
<keyword evidence="3" id="KW-0732">Signal</keyword>
<name>A0AAV2RGI5_MEGNR</name>
<evidence type="ECO:0000256" key="2">
    <source>
        <dbReference type="SAM" id="Phobius"/>
    </source>
</evidence>
<comment type="caution">
    <text evidence="4">The sequence shown here is derived from an EMBL/GenBank/DDBJ whole genome shotgun (WGS) entry which is preliminary data.</text>
</comment>
<feature type="compositionally biased region" description="Polar residues" evidence="1">
    <location>
        <begin position="428"/>
        <end position="447"/>
    </location>
</feature>
<organism evidence="4 5">
    <name type="scientific">Meganyctiphanes norvegica</name>
    <name type="common">Northern krill</name>
    <name type="synonym">Thysanopoda norvegica</name>
    <dbReference type="NCBI Taxonomy" id="48144"/>
    <lineage>
        <taxon>Eukaryota</taxon>
        <taxon>Metazoa</taxon>
        <taxon>Ecdysozoa</taxon>
        <taxon>Arthropoda</taxon>
        <taxon>Crustacea</taxon>
        <taxon>Multicrustacea</taxon>
        <taxon>Malacostraca</taxon>
        <taxon>Eumalacostraca</taxon>
        <taxon>Eucarida</taxon>
        <taxon>Euphausiacea</taxon>
        <taxon>Euphausiidae</taxon>
        <taxon>Meganyctiphanes</taxon>
    </lineage>
</organism>
<sequence>MYDILNICVLFGLTFVLVYGDECKNKKEGLDYIKCSVYKLELQQECPMATSDGDKRFVFYINQLTKGNLSISLYDRDENRGSIERSNNLFNVTMDNANTWYMIKIKRGNAKYHLGTPTYKYSLYVNGLIRKITDSDYEAGNEIRMKTLRSLWTSECDPRDYTSEYIECSVNQINQIESQQECPLATNDGDGNFVFYIKQFTKGQLSISLYKRYENGSSIKRFNTLFDVTMDKAKTWYFIRIQRGDARTTSGLPRYKYSLDVKGQIRERSDSDYEAGNEIRVKSANSLWTYECDPRNYTVPPQPSTPNLTIPQSNTSTEQTSQPTTSTQPTPQPTTSSQPTPSGTVQSQPHLTTTNTGIGAKKASNIPVITAVSSVLILVVILVIVILVIRHRRRNRDAALTKPTDHQNRVSRHVSENSLYESYDIQGTGENQVPQDNSATNSANQRRGSAHDSENSLYGNFN</sequence>
<gene>
    <name evidence="4" type="ORF">MNOR_LOCUS24951</name>
</gene>
<protein>
    <submittedName>
        <fullName evidence="4">Uncharacterized protein</fullName>
    </submittedName>
</protein>
<evidence type="ECO:0000313" key="4">
    <source>
        <dbReference type="EMBL" id="CAL4125020.1"/>
    </source>
</evidence>